<evidence type="ECO:0000313" key="7">
    <source>
        <dbReference type="EMBL" id="TFY79769.1"/>
    </source>
</evidence>
<evidence type="ECO:0000256" key="6">
    <source>
        <dbReference type="SAM" id="Phobius"/>
    </source>
</evidence>
<keyword evidence="2 6" id="KW-0812">Transmembrane</keyword>
<evidence type="ECO:0000256" key="4">
    <source>
        <dbReference type="ARBA" id="ARBA00023136"/>
    </source>
</evidence>
<protein>
    <recommendedName>
        <fullName evidence="9">RTA1-domain-containing protein</fullName>
    </recommendedName>
</protein>
<comment type="subcellular location">
    <subcellularLocation>
        <location evidence="1">Membrane</location>
        <topology evidence="1">Multi-pass membrane protein</topology>
    </subcellularLocation>
</comment>
<reference evidence="7 8" key="1">
    <citation type="submission" date="2019-02" db="EMBL/GenBank/DDBJ databases">
        <title>Genome sequencing of the rare red list fungi Hericium alpestre (H. flagellum).</title>
        <authorList>
            <person name="Buettner E."/>
            <person name="Kellner H."/>
        </authorList>
    </citation>
    <scope>NUCLEOTIDE SEQUENCE [LARGE SCALE GENOMIC DNA]</scope>
    <source>
        <strain evidence="7 8">DSM 108284</strain>
    </source>
</reference>
<evidence type="ECO:0008006" key="9">
    <source>
        <dbReference type="Google" id="ProtNLM"/>
    </source>
</evidence>
<organism evidence="7 8">
    <name type="scientific">Hericium alpestre</name>
    <dbReference type="NCBI Taxonomy" id="135208"/>
    <lineage>
        <taxon>Eukaryota</taxon>
        <taxon>Fungi</taxon>
        <taxon>Dikarya</taxon>
        <taxon>Basidiomycota</taxon>
        <taxon>Agaricomycotina</taxon>
        <taxon>Agaricomycetes</taxon>
        <taxon>Russulales</taxon>
        <taxon>Hericiaceae</taxon>
        <taxon>Hericium</taxon>
    </lineage>
</organism>
<dbReference type="PANTHER" id="PTHR31465">
    <property type="entry name" value="PROTEIN RTA1-RELATED"/>
    <property type="match status" value="1"/>
</dbReference>
<proteinExistence type="predicted"/>
<evidence type="ECO:0000256" key="1">
    <source>
        <dbReference type="ARBA" id="ARBA00004141"/>
    </source>
</evidence>
<feature type="transmembrane region" description="Helical" evidence="6">
    <location>
        <begin position="220"/>
        <end position="238"/>
    </location>
</feature>
<evidence type="ECO:0000313" key="8">
    <source>
        <dbReference type="Proteomes" id="UP000298061"/>
    </source>
</evidence>
<feature type="transmembrane region" description="Helical" evidence="6">
    <location>
        <begin position="164"/>
        <end position="189"/>
    </location>
</feature>
<evidence type="ECO:0000256" key="3">
    <source>
        <dbReference type="ARBA" id="ARBA00022989"/>
    </source>
</evidence>
<keyword evidence="4 6" id="KW-0472">Membrane</keyword>
<dbReference type="GO" id="GO:0000324">
    <property type="term" value="C:fungal-type vacuole"/>
    <property type="evidence" value="ECO:0007669"/>
    <property type="project" value="TreeGrafter"/>
</dbReference>
<dbReference type="EMBL" id="SFCI01000444">
    <property type="protein sequence ID" value="TFY79769.1"/>
    <property type="molecule type" value="Genomic_DNA"/>
</dbReference>
<gene>
    <name evidence="7" type="ORF">EWM64_g4240</name>
</gene>
<dbReference type="InterPro" id="IPR007568">
    <property type="entry name" value="RTA1"/>
</dbReference>
<feature type="region of interest" description="Disordered" evidence="5">
    <location>
        <begin position="287"/>
        <end position="326"/>
    </location>
</feature>
<dbReference type="PANTHER" id="PTHR31465:SF9">
    <property type="entry name" value="SPHINGOID LONG-CHAIN BASE TRANSPORTER RSB1"/>
    <property type="match status" value="1"/>
</dbReference>
<keyword evidence="3 6" id="KW-1133">Transmembrane helix</keyword>
<dbReference type="Proteomes" id="UP000298061">
    <property type="component" value="Unassembled WGS sequence"/>
</dbReference>
<evidence type="ECO:0000256" key="5">
    <source>
        <dbReference type="SAM" id="MobiDB-lite"/>
    </source>
</evidence>
<feature type="transmembrane region" description="Helical" evidence="6">
    <location>
        <begin position="123"/>
        <end position="144"/>
    </location>
</feature>
<feature type="compositionally biased region" description="Polar residues" evidence="5">
    <location>
        <begin position="315"/>
        <end position="326"/>
    </location>
</feature>
<comment type="caution">
    <text evidence="7">The sequence shown here is derived from an EMBL/GenBank/DDBJ whole genome shotgun (WGS) entry which is preliminary data.</text>
</comment>
<dbReference type="STRING" id="135208.A0A4Z0A1Q8"/>
<dbReference type="GO" id="GO:0005886">
    <property type="term" value="C:plasma membrane"/>
    <property type="evidence" value="ECO:0007669"/>
    <property type="project" value="TreeGrafter"/>
</dbReference>
<evidence type="ECO:0000256" key="2">
    <source>
        <dbReference type="ARBA" id="ARBA00022692"/>
    </source>
</evidence>
<dbReference type="AlphaFoldDB" id="A0A4Z0A1Q8"/>
<feature type="transmembrane region" description="Helical" evidence="6">
    <location>
        <begin position="51"/>
        <end position="74"/>
    </location>
</feature>
<feature type="transmembrane region" description="Helical" evidence="6">
    <location>
        <begin position="86"/>
        <end position="111"/>
    </location>
</feature>
<name>A0A4Z0A1Q8_9AGAM</name>
<dbReference type="OrthoDB" id="3358017at2759"/>
<feature type="transmembrane region" description="Helical" evidence="6">
    <location>
        <begin position="24"/>
        <end position="44"/>
    </location>
</feature>
<feature type="transmembrane region" description="Helical" evidence="6">
    <location>
        <begin position="258"/>
        <end position="276"/>
    </location>
</feature>
<accession>A0A4Z0A1Q8</accession>
<feature type="compositionally biased region" description="Basic and acidic residues" evidence="5">
    <location>
        <begin position="298"/>
        <end position="309"/>
    </location>
</feature>
<keyword evidence="8" id="KW-1185">Reference proteome</keyword>
<dbReference type="Pfam" id="PF04479">
    <property type="entry name" value="RTA1"/>
    <property type="match status" value="1"/>
</dbReference>
<sequence length="326" mass="36185">MSASSPPSTQPDGDIDSPYNYVPTEWICALFVALYSVTTILHIAEASWKRMWWLFPTAVLAGLLEILGWVGRLWSSRNPPLRDPYLMQIICTIIAPTPLVAANFVILGRIIGQLGGRFSRLSAGWYTILFCSCDIIALVVQAVGGAMAATAVQIAGEDASKGGHIMLGGIVFQLAAIIAYAALATEFLARYWTNRPFRRRVDTLRDAPDKKMHMQPRMKLMIFGMVFMTILLFIRSVYRTIELSDGWNGRVISTQVYFNVLDGAAIVLAMFTLNVFHPGLLLDSSPVPSDLEEEPMNLEERSADLEAKPSKPFLTDSQLSEQSDQY</sequence>